<evidence type="ECO:0000256" key="4">
    <source>
        <dbReference type="ARBA" id="ARBA00010662"/>
    </source>
</evidence>
<reference evidence="9 10" key="1">
    <citation type="submission" date="2020-08" db="EMBL/GenBank/DDBJ databases">
        <title>Genomic Encyclopedia of Type Strains, Phase IV (KMG-V): Genome sequencing to study the core and pangenomes of soil and plant-associated prokaryotes.</title>
        <authorList>
            <person name="Whitman W."/>
        </authorList>
    </citation>
    <scope>NUCLEOTIDE SEQUENCE [LARGE SCALE GENOMIC DNA]</scope>
    <source>
        <strain evidence="9 10">X5P3</strain>
    </source>
</reference>
<evidence type="ECO:0000313" key="10">
    <source>
        <dbReference type="Proteomes" id="UP000584867"/>
    </source>
</evidence>
<dbReference type="Pfam" id="PF01182">
    <property type="entry name" value="Glucosamine_iso"/>
    <property type="match status" value="1"/>
</dbReference>
<protein>
    <recommendedName>
        <fullName evidence="6 7">6-phosphogluconolactonase</fullName>
        <shortName evidence="7">6PGL</shortName>
        <ecNumber evidence="5 7">3.1.1.31</ecNumber>
    </recommendedName>
</protein>
<sequence>MPRPVTVTYKVWSSPAEVALASARLLAARVEQAVATRGIARIAISGGSTPQATFKLLADPSQPFLTTIPWDKLQLFWVDERCVAPDHPESNYGVCRDLLLSKVPIPEANVFRMEGELDPEQAASRYESLLRNTMKLEGAESPVFDLIALGMGPDGHTASLFPNTAGLDELNRLVIANHVPQKDTWRISLTWPVINQATEVAFEIEGPSKTDILAEVLTGPRDPERLPSQLIRPSNGKLLFLLDEAAAGKLPKASEIFTTPDGSHKVGMLEI</sequence>
<dbReference type="GO" id="GO:0017057">
    <property type="term" value="F:6-phosphogluconolactonase activity"/>
    <property type="evidence" value="ECO:0007669"/>
    <property type="project" value="UniProtKB-UniRule"/>
</dbReference>
<comment type="caution">
    <text evidence="9">The sequence shown here is derived from an EMBL/GenBank/DDBJ whole genome shotgun (WGS) entry which is preliminary data.</text>
</comment>
<dbReference type="Gene3D" id="3.40.50.1360">
    <property type="match status" value="1"/>
</dbReference>
<evidence type="ECO:0000256" key="6">
    <source>
        <dbReference type="ARBA" id="ARBA00020337"/>
    </source>
</evidence>
<name>A0A7W8E924_9BACT</name>
<comment type="catalytic activity">
    <reaction evidence="1 7">
        <text>6-phospho-D-glucono-1,5-lactone + H2O = 6-phospho-D-gluconate + H(+)</text>
        <dbReference type="Rhea" id="RHEA:12556"/>
        <dbReference type="ChEBI" id="CHEBI:15377"/>
        <dbReference type="ChEBI" id="CHEBI:15378"/>
        <dbReference type="ChEBI" id="CHEBI:57955"/>
        <dbReference type="ChEBI" id="CHEBI:58759"/>
        <dbReference type="EC" id="3.1.1.31"/>
    </reaction>
</comment>
<dbReference type="SUPFAM" id="SSF100950">
    <property type="entry name" value="NagB/RpiA/CoA transferase-like"/>
    <property type="match status" value="1"/>
</dbReference>
<evidence type="ECO:0000256" key="3">
    <source>
        <dbReference type="ARBA" id="ARBA00004961"/>
    </source>
</evidence>
<comment type="pathway">
    <text evidence="3 7">Carbohydrate degradation; pentose phosphate pathway; D-ribulose 5-phosphate from D-glucose 6-phosphate (oxidative stage): step 2/3.</text>
</comment>
<evidence type="ECO:0000256" key="7">
    <source>
        <dbReference type="RuleBase" id="RU365095"/>
    </source>
</evidence>
<dbReference type="InterPro" id="IPR039104">
    <property type="entry name" value="6PGL"/>
</dbReference>
<dbReference type="PANTHER" id="PTHR11054">
    <property type="entry name" value="6-PHOSPHOGLUCONOLACTONASE"/>
    <property type="match status" value="1"/>
</dbReference>
<feature type="domain" description="Glucosamine/galactosamine-6-phosphate isomerase" evidence="8">
    <location>
        <begin position="14"/>
        <end position="239"/>
    </location>
</feature>
<evidence type="ECO:0000259" key="8">
    <source>
        <dbReference type="Pfam" id="PF01182"/>
    </source>
</evidence>
<dbReference type="InterPro" id="IPR005900">
    <property type="entry name" value="6-phosphogluconolactonase_DevB"/>
</dbReference>
<accession>A0A7W8E924</accession>
<comment type="similarity">
    <text evidence="4 7">Belongs to the glucosamine/galactosamine-6-phosphate isomerase family. 6-phosphogluconolactonase subfamily.</text>
</comment>
<evidence type="ECO:0000313" key="9">
    <source>
        <dbReference type="EMBL" id="MBB5063226.1"/>
    </source>
</evidence>
<evidence type="ECO:0000256" key="1">
    <source>
        <dbReference type="ARBA" id="ARBA00000832"/>
    </source>
</evidence>
<dbReference type="InterPro" id="IPR006148">
    <property type="entry name" value="Glc/Gal-6P_isomerase"/>
</dbReference>
<dbReference type="AlphaFoldDB" id="A0A7W8E924"/>
<dbReference type="RefSeq" id="WP_184254206.1">
    <property type="nucleotide sequence ID" value="NZ_JACHIO010000005.1"/>
</dbReference>
<comment type="function">
    <text evidence="2 7">Hydrolysis of 6-phosphogluconolactone to 6-phosphogluconate.</text>
</comment>
<dbReference type="GO" id="GO:0005975">
    <property type="term" value="P:carbohydrate metabolic process"/>
    <property type="evidence" value="ECO:0007669"/>
    <property type="project" value="UniProtKB-UniRule"/>
</dbReference>
<proteinExistence type="inferred from homology"/>
<organism evidence="9 10">
    <name type="scientific">Granulicella mallensis</name>
    <dbReference type="NCBI Taxonomy" id="940614"/>
    <lineage>
        <taxon>Bacteria</taxon>
        <taxon>Pseudomonadati</taxon>
        <taxon>Acidobacteriota</taxon>
        <taxon>Terriglobia</taxon>
        <taxon>Terriglobales</taxon>
        <taxon>Acidobacteriaceae</taxon>
        <taxon>Granulicella</taxon>
    </lineage>
</organism>
<dbReference type="Proteomes" id="UP000584867">
    <property type="component" value="Unassembled WGS sequence"/>
</dbReference>
<keyword evidence="7 9" id="KW-0378">Hydrolase</keyword>
<evidence type="ECO:0000256" key="2">
    <source>
        <dbReference type="ARBA" id="ARBA00002681"/>
    </source>
</evidence>
<dbReference type="InterPro" id="IPR037171">
    <property type="entry name" value="NagB/RpiA_transferase-like"/>
</dbReference>
<dbReference type="GO" id="GO:0006098">
    <property type="term" value="P:pentose-phosphate shunt"/>
    <property type="evidence" value="ECO:0007669"/>
    <property type="project" value="UniProtKB-UniPathway"/>
</dbReference>
<gene>
    <name evidence="7" type="primary">pgl</name>
    <name evidence="9" type="ORF">HDF15_001566</name>
</gene>
<dbReference type="PANTHER" id="PTHR11054:SF0">
    <property type="entry name" value="6-PHOSPHOGLUCONOLACTONASE"/>
    <property type="match status" value="1"/>
</dbReference>
<dbReference type="CDD" id="cd01400">
    <property type="entry name" value="6PGL"/>
    <property type="match status" value="1"/>
</dbReference>
<dbReference type="UniPathway" id="UPA00115">
    <property type="reaction ID" value="UER00409"/>
</dbReference>
<dbReference type="EC" id="3.1.1.31" evidence="5 7"/>
<dbReference type="EMBL" id="JACHIO010000005">
    <property type="protein sequence ID" value="MBB5063226.1"/>
    <property type="molecule type" value="Genomic_DNA"/>
</dbReference>
<dbReference type="NCBIfam" id="TIGR01198">
    <property type="entry name" value="pgl"/>
    <property type="match status" value="1"/>
</dbReference>
<evidence type="ECO:0000256" key="5">
    <source>
        <dbReference type="ARBA" id="ARBA00013198"/>
    </source>
</evidence>